<dbReference type="Gene3D" id="2.60.40.1730">
    <property type="entry name" value="tricorn interacting facor f3 domain"/>
    <property type="match status" value="1"/>
</dbReference>
<keyword evidence="1" id="KW-1133">Transmembrane helix</keyword>
<evidence type="ECO:0000313" key="3">
    <source>
        <dbReference type="Proteomes" id="UP000199263"/>
    </source>
</evidence>
<feature type="transmembrane region" description="Helical" evidence="1">
    <location>
        <begin position="211"/>
        <end position="228"/>
    </location>
</feature>
<feature type="transmembrane region" description="Helical" evidence="1">
    <location>
        <begin position="152"/>
        <end position="170"/>
    </location>
</feature>
<dbReference type="RefSeq" id="WP_090088741.1">
    <property type="nucleotide sequence ID" value="NZ_FOMG01000003.1"/>
</dbReference>
<keyword evidence="1" id="KW-0812">Transmembrane</keyword>
<keyword evidence="3" id="KW-1185">Reference proteome</keyword>
<gene>
    <name evidence="2" type="ORF">SAMN05421842_10388</name>
</gene>
<feature type="transmembrane region" description="Helical" evidence="1">
    <location>
        <begin position="123"/>
        <end position="145"/>
    </location>
</feature>
<protein>
    <submittedName>
        <fullName evidence="2">Uncharacterized protein</fullName>
    </submittedName>
</protein>
<accession>A0A1I1J0J4</accession>
<organism evidence="2 3">
    <name type="scientific">Clostridium uliginosum</name>
    <dbReference type="NCBI Taxonomy" id="119641"/>
    <lineage>
        <taxon>Bacteria</taxon>
        <taxon>Bacillati</taxon>
        <taxon>Bacillota</taxon>
        <taxon>Clostridia</taxon>
        <taxon>Eubacteriales</taxon>
        <taxon>Clostridiaceae</taxon>
        <taxon>Clostridium</taxon>
    </lineage>
</organism>
<dbReference type="AlphaFoldDB" id="A0A1I1J0J4"/>
<feature type="transmembrane region" description="Helical" evidence="1">
    <location>
        <begin position="240"/>
        <end position="261"/>
    </location>
</feature>
<dbReference type="EMBL" id="FOMG01000003">
    <property type="protein sequence ID" value="SFC40158.1"/>
    <property type="molecule type" value="Genomic_DNA"/>
</dbReference>
<evidence type="ECO:0000313" key="2">
    <source>
        <dbReference type="EMBL" id="SFC40158.1"/>
    </source>
</evidence>
<evidence type="ECO:0000256" key="1">
    <source>
        <dbReference type="SAM" id="Phobius"/>
    </source>
</evidence>
<feature type="transmembrane region" description="Helical" evidence="1">
    <location>
        <begin position="88"/>
        <end position="111"/>
    </location>
</feature>
<dbReference type="STRING" id="119641.SAMN05421842_10388"/>
<dbReference type="OrthoDB" id="1907470at2"/>
<name>A0A1I1J0J4_9CLOT</name>
<dbReference type="Proteomes" id="UP000199263">
    <property type="component" value="Unassembled WGS sequence"/>
</dbReference>
<sequence length="514" mass="59119">MLKLANFYIKVLIKTPLFFISLLFSIFIFIIQLSALKHSSILQYTNVTCFAMISLNLYFLISTSSVLAKKYELMDFLELDIFKKYLTIVLSGLIISIVVSLIPITLILVFKNANINSFFVLKGILNLFIILNLSNLISISIGASVGTLFKKWVSIVISVIVYAFFPFYLFNPLTESNVINKFLNIYGDSTVIPTNILCDEIFNISYFCDKLLILFITILLILSIKIIINKKKRILSVVSSFLIIICMIITISVGLNSVLYIHKYDFSKADNLKYHISSYKMDINIDNNFKNNVSFQLDINNPNDSIILELDDLFKIDEIKIDNNPVQFTHEKDKITLDYKSNQKENVNISISYKGYIHIEDSLGVDTFYCNNHAINLTDSFSWYPYVNNDNLPINYSMKINSSSNIYSNLDTQIKYNQYLLEGTTQKVNLFSGQYKDFLNDGIEYVIPSANDLDNFKMSLDDYILDYLNDPHNKLSQNEINELKYKKYKKVIVGVHVSNYSSIKLSDDVLLLEL</sequence>
<reference evidence="2 3" key="1">
    <citation type="submission" date="2016-10" db="EMBL/GenBank/DDBJ databases">
        <authorList>
            <person name="de Groot N.N."/>
        </authorList>
    </citation>
    <scope>NUCLEOTIDE SEQUENCE [LARGE SCALE GENOMIC DNA]</scope>
    <source>
        <strain evidence="2 3">DSM 12992</strain>
    </source>
</reference>
<dbReference type="InterPro" id="IPR042097">
    <property type="entry name" value="Aminopeptidase_N-like_N_sf"/>
</dbReference>
<feature type="transmembrane region" description="Helical" evidence="1">
    <location>
        <begin position="41"/>
        <end position="67"/>
    </location>
</feature>
<feature type="transmembrane region" description="Helical" evidence="1">
    <location>
        <begin position="12"/>
        <end position="35"/>
    </location>
</feature>
<proteinExistence type="predicted"/>
<keyword evidence="1" id="KW-0472">Membrane</keyword>